<dbReference type="PROSITE" id="PS50879">
    <property type="entry name" value="RNASE_H_1"/>
    <property type="match status" value="1"/>
</dbReference>
<proteinExistence type="predicted"/>
<dbReference type="GO" id="GO:0003676">
    <property type="term" value="F:nucleic acid binding"/>
    <property type="evidence" value="ECO:0007669"/>
    <property type="project" value="InterPro"/>
</dbReference>
<protein>
    <recommendedName>
        <fullName evidence="2">RNase H type-1 domain-containing protein</fullName>
    </recommendedName>
</protein>
<evidence type="ECO:0000256" key="1">
    <source>
        <dbReference type="SAM" id="MobiDB-lite"/>
    </source>
</evidence>
<organism evidence="3 4">
    <name type="scientific">Wolfiporia cocos (strain MD-104)</name>
    <name type="common">Brown rot fungus</name>
    <dbReference type="NCBI Taxonomy" id="742152"/>
    <lineage>
        <taxon>Eukaryota</taxon>
        <taxon>Fungi</taxon>
        <taxon>Dikarya</taxon>
        <taxon>Basidiomycota</taxon>
        <taxon>Agaricomycotina</taxon>
        <taxon>Agaricomycetes</taxon>
        <taxon>Polyporales</taxon>
        <taxon>Phaeolaceae</taxon>
        <taxon>Wolfiporia</taxon>
    </lineage>
</organism>
<dbReference type="OMA" id="ERNDARY"/>
<dbReference type="Gene3D" id="3.30.420.10">
    <property type="entry name" value="Ribonuclease H-like superfamily/Ribonuclease H"/>
    <property type="match status" value="1"/>
</dbReference>
<name>A0A2H3J4V4_WOLCO</name>
<dbReference type="Pfam" id="PF00075">
    <property type="entry name" value="RNase_H"/>
    <property type="match status" value="1"/>
</dbReference>
<feature type="non-terminal residue" evidence="3">
    <location>
        <position position="776"/>
    </location>
</feature>
<feature type="domain" description="RNase H type-1" evidence="2">
    <location>
        <begin position="374"/>
        <end position="515"/>
    </location>
</feature>
<dbReference type="AlphaFoldDB" id="A0A2H3J4V4"/>
<dbReference type="SUPFAM" id="SSF53098">
    <property type="entry name" value="Ribonuclease H-like"/>
    <property type="match status" value="1"/>
</dbReference>
<dbReference type="InterPro" id="IPR012337">
    <property type="entry name" value="RNaseH-like_sf"/>
</dbReference>
<evidence type="ECO:0000259" key="2">
    <source>
        <dbReference type="PROSITE" id="PS50879"/>
    </source>
</evidence>
<dbReference type="STRING" id="742152.A0A2H3J4V4"/>
<dbReference type="EMBL" id="KB467920">
    <property type="protein sequence ID" value="PCH37226.1"/>
    <property type="molecule type" value="Genomic_DNA"/>
</dbReference>
<dbReference type="Proteomes" id="UP000218811">
    <property type="component" value="Unassembled WGS sequence"/>
</dbReference>
<sequence length="776" mass="87375">MDPIPGHIRIATDGEAVRILGAWYGNGIDAAAIWTPTLEKIDATLDRWAARHPTLEGRKHIVQMTIGGMTQYLTKAQGMPTHVEQRLVKRARAFLWDGKWQTPISRDTLHAPIDIGGRAVLDLAARNEAIELMWVKEYLRIDGQRPLWAHVADALLARDSLHTSGRETRELCLNPFLQSWLPRASAIPTQLKAAFKAAKKYGVRREGLAFERKILRAMPIWMHGEAHPHIRRLNHSRASECLREKHGLTSVGDAEEIEREANHPEHRPTRHCSCPPCRSARTNLDCNHPHACFQRTADLLNCLPEKWDPRQPKPEDTEQQMLEMPTGGSKEGASDWTPFDRTLTTRGSLADLFRVFTCGETSAATYSPAVGGALRGRVVIATDGSCVDDDNTWAGAGVFAGANSPHNFALRLLSTLPQTSQTGELVAVSEACRRFARDMPLDVLCSSNYAVGAAVELRQRHEDRGYIGVANAPVIRAMVGHLRMGPQCTRFQRAQGHANRELNEGASRLAGVGARKDEGDEVPLAIDPRLRLSGAKLTSLSQQLAYRGIREIKMGSYTQRTRTADNVIRAIDNIEVFFSETPTEPQIWRSLRHRDIRREVRYFLWMALHDGYTVGTNWLHPGYSQAIQDRSECHHCGVTETMDHILADCAAPGQELVWNLARNLWVKRNELWPRPSLGAGDARLYRILSDARLYRILSDARLYRILITESAYLIWKLQNEHVICEEGNPATPASRTEIESRWRRAINDRLVTDCKMTNARKYGTKALQRALVEQTW</sequence>
<dbReference type="InterPro" id="IPR036397">
    <property type="entry name" value="RNaseH_sf"/>
</dbReference>
<dbReference type="GO" id="GO:0004523">
    <property type="term" value="F:RNA-DNA hybrid ribonuclease activity"/>
    <property type="evidence" value="ECO:0007669"/>
    <property type="project" value="InterPro"/>
</dbReference>
<evidence type="ECO:0000313" key="4">
    <source>
        <dbReference type="Proteomes" id="UP000218811"/>
    </source>
</evidence>
<dbReference type="OrthoDB" id="2752996at2759"/>
<evidence type="ECO:0000313" key="3">
    <source>
        <dbReference type="EMBL" id="PCH37226.1"/>
    </source>
</evidence>
<dbReference type="InterPro" id="IPR002156">
    <property type="entry name" value="RNaseH_domain"/>
</dbReference>
<reference evidence="3 4" key="1">
    <citation type="journal article" date="2012" name="Science">
        <title>The Paleozoic origin of enzymatic lignin decomposition reconstructed from 31 fungal genomes.</title>
        <authorList>
            <person name="Floudas D."/>
            <person name="Binder M."/>
            <person name="Riley R."/>
            <person name="Barry K."/>
            <person name="Blanchette R.A."/>
            <person name="Henrissat B."/>
            <person name="Martinez A.T."/>
            <person name="Otillar R."/>
            <person name="Spatafora J.W."/>
            <person name="Yadav J.S."/>
            <person name="Aerts A."/>
            <person name="Benoit I."/>
            <person name="Boyd A."/>
            <person name="Carlson A."/>
            <person name="Copeland A."/>
            <person name="Coutinho P.M."/>
            <person name="de Vries R.P."/>
            <person name="Ferreira P."/>
            <person name="Findley K."/>
            <person name="Foster B."/>
            <person name="Gaskell J."/>
            <person name="Glotzer D."/>
            <person name="Gorecki P."/>
            <person name="Heitman J."/>
            <person name="Hesse C."/>
            <person name="Hori C."/>
            <person name="Igarashi K."/>
            <person name="Jurgens J.A."/>
            <person name="Kallen N."/>
            <person name="Kersten P."/>
            <person name="Kohler A."/>
            <person name="Kuees U."/>
            <person name="Kumar T.K.A."/>
            <person name="Kuo A."/>
            <person name="LaButti K."/>
            <person name="Larrondo L.F."/>
            <person name="Lindquist E."/>
            <person name="Ling A."/>
            <person name="Lombard V."/>
            <person name="Lucas S."/>
            <person name="Lundell T."/>
            <person name="Martin R."/>
            <person name="McLaughlin D.J."/>
            <person name="Morgenstern I."/>
            <person name="Morin E."/>
            <person name="Murat C."/>
            <person name="Nagy L.G."/>
            <person name="Nolan M."/>
            <person name="Ohm R.A."/>
            <person name="Patyshakuliyeva A."/>
            <person name="Rokas A."/>
            <person name="Ruiz-Duenas F.J."/>
            <person name="Sabat G."/>
            <person name="Salamov A."/>
            <person name="Samejima M."/>
            <person name="Schmutz J."/>
            <person name="Slot J.C."/>
            <person name="St John F."/>
            <person name="Stenlid J."/>
            <person name="Sun H."/>
            <person name="Sun S."/>
            <person name="Syed K."/>
            <person name="Tsang A."/>
            <person name="Wiebenga A."/>
            <person name="Young D."/>
            <person name="Pisabarro A."/>
            <person name="Eastwood D.C."/>
            <person name="Martin F."/>
            <person name="Cullen D."/>
            <person name="Grigoriev I.V."/>
            <person name="Hibbett D.S."/>
        </authorList>
    </citation>
    <scope>NUCLEOTIDE SEQUENCE [LARGE SCALE GENOMIC DNA]</scope>
    <source>
        <strain evidence="3 4">MD-104</strain>
    </source>
</reference>
<accession>A0A2H3J4V4</accession>
<keyword evidence="4" id="KW-1185">Reference proteome</keyword>
<feature type="region of interest" description="Disordered" evidence="1">
    <location>
        <begin position="308"/>
        <end position="336"/>
    </location>
</feature>
<gene>
    <name evidence="3" type="ORF">WOLCODRAFT_128246</name>
</gene>